<dbReference type="PIRSF" id="PIRSF001221">
    <property type="entry name" value="Amidase_fungi"/>
    <property type="match status" value="1"/>
</dbReference>
<dbReference type="Pfam" id="PF01425">
    <property type="entry name" value="Amidase"/>
    <property type="match status" value="1"/>
</dbReference>
<evidence type="ECO:0000256" key="1">
    <source>
        <dbReference type="PIRSR" id="PIRSR001221-1"/>
    </source>
</evidence>
<feature type="active site" description="Charge relay system" evidence="1">
    <location>
        <position position="229"/>
    </location>
</feature>
<sequence>MGTRQWLLSSGDLDRWTLGAAGATAASAAALLWYMTRGCSVKSEYYERVRRRLDLERHRRQLLTQQLTTGGQLMTVRRQLIVELPLAQLIEQLQSGKITATEALRAYQAKAMEITEQYNCITEFVTTAEERAAALDALPESKRGPLHGVPISVKDSIDLEGFDSTLGLAKYLDRPAASNATLVQTLIDLGAVPFCKTNVPQTLMSFGCSNPVWGVTTNIRDPARVPGGSSGGEAVLVAAGGSPLGLGSDIGGSARVPALFSGCCGFKPTCGRVSSVGETSFMPAFTGVLPTLGFLAREPSDVRRVLRLITTPLPGADMYRLDPLLPRVLWNESLESAGRPWRVGYLSELPFCPVTPGVRRVITETVSALEAAGMELVPFQLDCGPAELQLFLQQALPDNGAFLCRALENEVLDVSVADLAHGMKLPTWVRPLISWVLGSRYRFASSRLKAWTADTEQAVVLRAAQDQYVQRTVTRWRAARLDLLLLPGFACPPPPRDKVSELIVGGLYTMLMNMLNFPAGILTVDRETEEDQAALEHYPTPSVELQWFKEASRGARGQPLGVQVAALPWMEEQLLAGMCDIERAIEKHYRKT</sequence>
<keyword evidence="4" id="KW-0378">Hydrolase</keyword>
<dbReference type="InterPro" id="IPR036928">
    <property type="entry name" value="AS_sf"/>
</dbReference>
<gene>
    <name evidence="4" type="primary">faah-1_6</name>
    <name evidence="4" type="ORF">FJT64_005036</name>
</gene>
<evidence type="ECO:0000313" key="5">
    <source>
        <dbReference type="Proteomes" id="UP000440578"/>
    </source>
</evidence>
<feature type="binding site" evidence="2">
    <location>
        <begin position="250"/>
        <end position="253"/>
    </location>
    <ligand>
        <name>substrate</name>
    </ligand>
</feature>
<dbReference type="InterPro" id="IPR023631">
    <property type="entry name" value="Amidase_dom"/>
</dbReference>
<dbReference type="GO" id="GO:0009062">
    <property type="term" value="P:fatty acid catabolic process"/>
    <property type="evidence" value="ECO:0007669"/>
    <property type="project" value="TreeGrafter"/>
</dbReference>
<protein>
    <submittedName>
        <fullName evidence="4">Fatty acid amide hydrolase 1</fullName>
    </submittedName>
</protein>
<dbReference type="InterPro" id="IPR052096">
    <property type="entry name" value="Endocannabinoid_amidase"/>
</dbReference>
<organism evidence="4 5">
    <name type="scientific">Amphibalanus amphitrite</name>
    <name type="common">Striped barnacle</name>
    <name type="synonym">Balanus amphitrite</name>
    <dbReference type="NCBI Taxonomy" id="1232801"/>
    <lineage>
        <taxon>Eukaryota</taxon>
        <taxon>Metazoa</taxon>
        <taxon>Ecdysozoa</taxon>
        <taxon>Arthropoda</taxon>
        <taxon>Crustacea</taxon>
        <taxon>Multicrustacea</taxon>
        <taxon>Cirripedia</taxon>
        <taxon>Thoracica</taxon>
        <taxon>Thoracicalcarea</taxon>
        <taxon>Balanomorpha</taxon>
        <taxon>Balanoidea</taxon>
        <taxon>Balanidae</taxon>
        <taxon>Amphibalaninae</taxon>
        <taxon>Amphibalanus</taxon>
    </lineage>
</organism>
<dbReference type="AlphaFoldDB" id="A0A6A4VV31"/>
<comment type="caution">
    <text evidence="4">The sequence shown here is derived from an EMBL/GenBank/DDBJ whole genome shotgun (WGS) entry which is preliminary data.</text>
</comment>
<dbReference type="Proteomes" id="UP000440578">
    <property type="component" value="Unassembled WGS sequence"/>
</dbReference>
<reference evidence="4 5" key="1">
    <citation type="submission" date="2019-07" db="EMBL/GenBank/DDBJ databases">
        <title>Draft genome assembly of a fouling barnacle, Amphibalanus amphitrite (Darwin, 1854): The first reference genome for Thecostraca.</title>
        <authorList>
            <person name="Kim W."/>
        </authorList>
    </citation>
    <scope>NUCLEOTIDE SEQUENCE [LARGE SCALE GENOMIC DNA]</scope>
    <source>
        <strain evidence="4">SNU_AA5</strain>
        <tissue evidence="4">Soma without cirri and trophi</tissue>
    </source>
</reference>
<dbReference type="OrthoDB" id="6428749at2759"/>
<evidence type="ECO:0000256" key="2">
    <source>
        <dbReference type="PIRSR" id="PIRSR001221-2"/>
    </source>
</evidence>
<feature type="domain" description="Amidase" evidence="3">
    <location>
        <begin position="102"/>
        <end position="575"/>
    </location>
</feature>
<evidence type="ECO:0000313" key="4">
    <source>
        <dbReference type="EMBL" id="KAF0297513.1"/>
    </source>
</evidence>
<dbReference type="PANTHER" id="PTHR45847">
    <property type="entry name" value="FATTY ACID AMIDE HYDROLASE"/>
    <property type="match status" value="1"/>
</dbReference>
<feature type="active site" description="Acyl-ester intermediate" evidence="1">
    <location>
        <position position="253"/>
    </location>
</feature>
<feature type="binding site" evidence="2">
    <location>
        <position position="203"/>
    </location>
    <ligand>
        <name>substrate</name>
    </ligand>
</feature>
<accession>A0A6A4VV31</accession>
<keyword evidence="5" id="KW-1185">Reference proteome</keyword>
<dbReference type="GO" id="GO:0017064">
    <property type="term" value="F:fatty acid amide hydrolase activity"/>
    <property type="evidence" value="ECO:0007669"/>
    <property type="project" value="TreeGrafter"/>
</dbReference>
<dbReference type="PANTHER" id="PTHR45847:SF6">
    <property type="entry name" value="FATTY ACID AMIDE HYDROLASE"/>
    <property type="match status" value="1"/>
</dbReference>
<dbReference type="GO" id="GO:0004040">
    <property type="term" value="F:amidase activity"/>
    <property type="evidence" value="ECO:0007669"/>
    <property type="project" value="TreeGrafter"/>
</dbReference>
<proteinExistence type="predicted"/>
<evidence type="ECO:0000259" key="3">
    <source>
        <dbReference type="Pfam" id="PF01425"/>
    </source>
</evidence>
<dbReference type="SUPFAM" id="SSF75304">
    <property type="entry name" value="Amidase signature (AS) enzymes"/>
    <property type="match status" value="1"/>
</dbReference>
<dbReference type="EMBL" id="VIIS01001483">
    <property type="protein sequence ID" value="KAF0297513.1"/>
    <property type="molecule type" value="Genomic_DNA"/>
</dbReference>
<dbReference type="Gene3D" id="3.90.1300.10">
    <property type="entry name" value="Amidase signature (AS) domain"/>
    <property type="match status" value="1"/>
</dbReference>
<name>A0A6A4VV31_AMPAM</name>
<feature type="binding site" evidence="2">
    <location>
        <position position="229"/>
    </location>
    <ligand>
        <name>substrate</name>
    </ligand>
</feature>
<feature type="active site" description="Charge relay system" evidence="1">
    <location>
        <position position="154"/>
    </location>
</feature>